<dbReference type="Ensembl" id="ENSOTST00005038232.2">
    <property type="protein sequence ID" value="ENSOTSP00005035249.2"/>
    <property type="gene ID" value="ENSOTSG00005016599.2"/>
</dbReference>
<dbReference type="InterPro" id="IPR012577">
    <property type="entry name" value="NIPSNAP"/>
</dbReference>
<comment type="similarity">
    <text evidence="1">Belongs to the NipSnap family.</text>
</comment>
<proteinExistence type="inferred from homology"/>
<keyword evidence="4" id="KW-1185">Reference proteome</keyword>
<dbReference type="InterPro" id="IPR051557">
    <property type="entry name" value="NipSnap_domain"/>
</dbReference>
<evidence type="ECO:0000259" key="2">
    <source>
        <dbReference type="Pfam" id="PF07978"/>
    </source>
</evidence>
<evidence type="ECO:0000256" key="1">
    <source>
        <dbReference type="ARBA" id="ARBA00005291"/>
    </source>
</evidence>
<reference evidence="3" key="2">
    <citation type="submission" date="2025-09" db="UniProtKB">
        <authorList>
            <consortium name="Ensembl"/>
        </authorList>
    </citation>
    <scope>IDENTIFICATION</scope>
</reference>
<dbReference type="Pfam" id="PF07978">
    <property type="entry name" value="NIPSNAP"/>
    <property type="match status" value="2"/>
</dbReference>
<dbReference type="GO" id="GO:0005739">
    <property type="term" value="C:mitochondrion"/>
    <property type="evidence" value="ECO:0007669"/>
    <property type="project" value="TreeGrafter"/>
</dbReference>
<dbReference type="PANTHER" id="PTHR21017:SF19">
    <property type="entry name" value="PROTEIN NIPSNAP HOMOLOG 3B"/>
    <property type="match status" value="1"/>
</dbReference>
<evidence type="ECO:0000313" key="3">
    <source>
        <dbReference type="Ensembl" id="ENSOTSP00005035249.2"/>
    </source>
</evidence>
<name>A0A8C8FI65_ONCTS</name>
<dbReference type="SUPFAM" id="SSF54909">
    <property type="entry name" value="Dimeric alpha+beta barrel"/>
    <property type="match status" value="2"/>
</dbReference>
<feature type="domain" description="NIPSNAP" evidence="2">
    <location>
        <begin position="149"/>
        <end position="212"/>
    </location>
</feature>
<organism evidence="3 4">
    <name type="scientific">Oncorhynchus tshawytscha</name>
    <name type="common">Chinook salmon</name>
    <name type="synonym">Salmo tshawytscha</name>
    <dbReference type="NCBI Taxonomy" id="74940"/>
    <lineage>
        <taxon>Eukaryota</taxon>
        <taxon>Metazoa</taxon>
        <taxon>Chordata</taxon>
        <taxon>Craniata</taxon>
        <taxon>Vertebrata</taxon>
        <taxon>Euteleostomi</taxon>
        <taxon>Actinopterygii</taxon>
        <taxon>Neopterygii</taxon>
        <taxon>Teleostei</taxon>
        <taxon>Protacanthopterygii</taxon>
        <taxon>Salmoniformes</taxon>
        <taxon>Salmonidae</taxon>
        <taxon>Salmoninae</taxon>
        <taxon>Oncorhynchus</taxon>
    </lineage>
</organism>
<dbReference type="PANTHER" id="PTHR21017">
    <property type="entry name" value="NIPSNAP-RELATED"/>
    <property type="match status" value="1"/>
</dbReference>
<dbReference type="InterPro" id="IPR011008">
    <property type="entry name" value="Dimeric_a/b-barrel"/>
</dbReference>
<evidence type="ECO:0000313" key="4">
    <source>
        <dbReference type="Proteomes" id="UP000694402"/>
    </source>
</evidence>
<reference evidence="3" key="1">
    <citation type="submission" date="2025-08" db="UniProtKB">
        <authorList>
            <consortium name="Ensembl"/>
        </authorList>
    </citation>
    <scope>IDENTIFICATION</scope>
</reference>
<dbReference type="GO" id="GO:0000423">
    <property type="term" value="P:mitophagy"/>
    <property type="evidence" value="ECO:0007669"/>
    <property type="project" value="UniProtKB-ARBA"/>
</dbReference>
<dbReference type="GeneTree" id="ENSGT00950000183018"/>
<sequence length="233" mass="26074">MFTVRNAFRRSSSLIENICLNNGDVPRACMSTGPQQQHGTFYEFRTYSIQPEKNVVFGCPMRRSTCVLLTQSYWSMEYGGLNQVFPHLEVCYAQRAGVRASLAQDPNRIAENISKAMPMLTSQDNEVTYLVPWSKVESLPKDGGECIRGGPAVWGEVFQAAVSAHAAGGHAHLVGVFHSEFGWLNNFNALWWYESPDQRAAVRHKAHGDARLVAADLFSFIIFPQPFLNTLKT</sequence>
<feature type="domain" description="NIPSNAP" evidence="2">
    <location>
        <begin position="42"/>
        <end position="135"/>
    </location>
</feature>
<dbReference type="Gene3D" id="3.30.70.100">
    <property type="match status" value="2"/>
</dbReference>
<protein>
    <recommendedName>
        <fullName evidence="2">NIPSNAP domain-containing protein</fullName>
    </recommendedName>
</protein>
<dbReference type="Proteomes" id="UP000694402">
    <property type="component" value="Unassembled WGS sequence"/>
</dbReference>
<dbReference type="AlphaFoldDB" id="A0A8C8FI65"/>
<accession>A0A8C8FI65</accession>